<dbReference type="KEGG" id="peh:Spb1_35810"/>
<name>A0A518GSS9_9PLAN</name>
<dbReference type="AlphaFoldDB" id="A0A518GSS9"/>
<sequence>MRNALKTSLHVALLAFAMLFIGEVLPAEIGIITPEDAAKLMEHPDPAKRPVVLDTRRSLKYIVITMF</sequence>
<evidence type="ECO:0000313" key="1">
    <source>
        <dbReference type="EMBL" id="QDV31636.1"/>
    </source>
</evidence>
<evidence type="ECO:0000313" key="2">
    <source>
        <dbReference type="Proteomes" id="UP000315349"/>
    </source>
</evidence>
<protein>
    <submittedName>
        <fullName evidence="1">Uncharacterized protein</fullName>
    </submittedName>
</protein>
<accession>A0A518GSS9</accession>
<proteinExistence type="predicted"/>
<keyword evidence="2" id="KW-1185">Reference proteome</keyword>
<reference evidence="1 2" key="1">
    <citation type="submission" date="2019-02" db="EMBL/GenBank/DDBJ databases">
        <title>Deep-cultivation of Planctomycetes and their phenomic and genomic characterization uncovers novel biology.</title>
        <authorList>
            <person name="Wiegand S."/>
            <person name="Jogler M."/>
            <person name="Boedeker C."/>
            <person name="Pinto D."/>
            <person name="Vollmers J."/>
            <person name="Rivas-Marin E."/>
            <person name="Kohn T."/>
            <person name="Peeters S.H."/>
            <person name="Heuer A."/>
            <person name="Rast P."/>
            <person name="Oberbeckmann S."/>
            <person name="Bunk B."/>
            <person name="Jeske O."/>
            <person name="Meyerdierks A."/>
            <person name="Storesund J.E."/>
            <person name="Kallscheuer N."/>
            <person name="Luecker S."/>
            <person name="Lage O.M."/>
            <person name="Pohl T."/>
            <person name="Merkel B.J."/>
            <person name="Hornburger P."/>
            <person name="Mueller R.-W."/>
            <person name="Bruemmer F."/>
            <person name="Labrenz M."/>
            <person name="Spormann A.M."/>
            <person name="Op den Camp H."/>
            <person name="Overmann J."/>
            <person name="Amann R."/>
            <person name="Jetten M.S.M."/>
            <person name="Mascher T."/>
            <person name="Medema M.H."/>
            <person name="Devos D.P."/>
            <person name="Kaster A.-K."/>
            <person name="Ovreas L."/>
            <person name="Rohde M."/>
            <person name="Galperin M.Y."/>
            <person name="Jogler C."/>
        </authorList>
    </citation>
    <scope>NUCLEOTIDE SEQUENCE [LARGE SCALE GENOMIC DNA]</scope>
    <source>
        <strain evidence="1 2">Spb1</strain>
    </source>
</reference>
<dbReference type="Proteomes" id="UP000315349">
    <property type="component" value="Chromosome"/>
</dbReference>
<organism evidence="1 2">
    <name type="scientific">Planctopirus ephydatiae</name>
    <dbReference type="NCBI Taxonomy" id="2528019"/>
    <lineage>
        <taxon>Bacteria</taxon>
        <taxon>Pseudomonadati</taxon>
        <taxon>Planctomycetota</taxon>
        <taxon>Planctomycetia</taxon>
        <taxon>Planctomycetales</taxon>
        <taxon>Planctomycetaceae</taxon>
        <taxon>Planctopirus</taxon>
    </lineage>
</organism>
<dbReference type="EMBL" id="CP036299">
    <property type="protein sequence ID" value="QDV31636.1"/>
    <property type="molecule type" value="Genomic_DNA"/>
</dbReference>
<gene>
    <name evidence="1" type="ORF">Spb1_35810</name>
</gene>
<dbReference type="RefSeq" id="WP_222423344.1">
    <property type="nucleotide sequence ID" value="NZ_CP036299.1"/>
</dbReference>